<proteinExistence type="predicted"/>
<evidence type="ECO:0000313" key="1">
    <source>
        <dbReference type="EMBL" id="ABU74884.1"/>
    </source>
</evidence>
<name>A7N5V6_VIBC1</name>
<gene>
    <name evidence="1" type="ordered locus">VIBHAR_07010</name>
</gene>
<protein>
    <submittedName>
        <fullName evidence="1">Uncharacterized protein</fullName>
    </submittedName>
</protein>
<dbReference type="RefSeq" id="WP_012130324.1">
    <property type="nucleotide sequence ID" value="NC_009784.1"/>
</dbReference>
<dbReference type="EMBL" id="CP000790">
    <property type="protein sequence ID" value="ABU74884.1"/>
    <property type="molecule type" value="Genomic_DNA"/>
</dbReference>
<dbReference type="KEGG" id="vha:VIBHAR_07010"/>
<dbReference type="PATRIC" id="fig|338187.36.peg.5835"/>
<reference evidence="1 2" key="1">
    <citation type="submission" date="2007-08" db="EMBL/GenBank/DDBJ databases">
        <authorList>
            <consortium name="The Vibrio harveyi Genome Sequencing Project"/>
            <person name="Bassler B."/>
            <person name="Clifton S.W."/>
            <person name="Fulton L."/>
            <person name="Delehaunty K."/>
            <person name="Fronick C."/>
            <person name="Harrison M."/>
            <person name="Markivic C."/>
            <person name="Fulton R."/>
            <person name="Tin-Wollam A.-M."/>
            <person name="Shah N."/>
            <person name="Pepin K."/>
            <person name="Nash W."/>
            <person name="Thiruvilangam P."/>
            <person name="Bhonagiri V."/>
            <person name="Waters C."/>
            <person name="Tu K.C."/>
            <person name="Irgon J."/>
            <person name="Wilson R.K."/>
        </authorList>
    </citation>
    <scope>NUCLEOTIDE SEQUENCE [LARGE SCALE GENOMIC DNA]</scope>
    <source>
        <strain evidence="2">ATCC BAA-1116 / BB120</strain>
    </source>
</reference>
<dbReference type="Proteomes" id="UP000008152">
    <property type="component" value="Chromosome II"/>
</dbReference>
<sequence>MIKDKRALEMNGIDAAGAEQFERILEDTLTFLPSAMSDLDQLLLRYPDFMMGWIFKAYSHASDGRRSTLPIVAKMATQLDKFAQSATKREALHMHALKQWSQSNLKGALDLRDPHIFSPELCRTYRFEASYG</sequence>
<dbReference type="AlphaFoldDB" id="A7N5V6"/>
<evidence type="ECO:0000313" key="2">
    <source>
        <dbReference type="Proteomes" id="UP000008152"/>
    </source>
</evidence>
<accession>A7N5V6</accession>
<organism evidence="1 2">
    <name type="scientific">Vibrio campbellii (strain ATCC BAA-1116)</name>
    <dbReference type="NCBI Taxonomy" id="2902295"/>
    <lineage>
        <taxon>Bacteria</taxon>
        <taxon>Pseudomonadati</taxon>
        <taxon>Pseudomonadota</taxon>
        <taxon>Gammaproteobacteria</taxon>
        <taxon>Vibrionales</taxon>
        <taxon>Vibrionaceae</taxon>
        <taxon>Vibrio</taxon>
    </lineage>
</organism>